<organism evidence="3 4">
    <name type="scientific">Caerostris extrusa</name>
    <name type="common">Bark spider</name>
    <name type="synonym">Caerostris bankana</name>
    <dbReference type="NCBI Taxonomy" id="172846"/>
    <lineage>
        <taxon>Eukaryota</taxon>
        <taxon>Metazoa</taxon>
        <taxon>Ecdysozoa</taxon>
        <taxon>Arthropoda</taxon>
        <taxon>Chelicerata</taxon>
        <taxon>Arachnida</taxon>
        <taxon>Araneae</taxon>
        <taxon>Araneomorphae</taxon>
        <taxon>Entelegynae</taxon>
        <taxon>Araneoidea</taxon>
        <taxon>Araneidae</taxon>
        <taxon>Caerostris</taxon>
    </lineage>
</organism>
<comment type="caution">
    <text evidence="3">The sequence shown here is derived from an EMBL/GenBank/DDBJ whole genome shotgun (WGS) entry which is preliminary data.</text>
</comment>
<keyword evidence="4" id="KW-1185">Reference proteome</keyword>
<dbReference type="GO" id="GO:0016485">
    <property type="term" value="P:protein processing"/>
    <property type="evidence" value="ECO:0007669"/>
    <property type="project" value="TreeGrafter"/>
</dbReference>
<gene>
    <name evidence="3" type="primary">Mmel1</name>
    <name evidence="3" type="ORF">CEXT_146981</name>
</gene>
<dbReference type="InterPro" id="IPR000718">
    <property type="entry name" value="Peptidase_M13"/>
</dbReference>
<dbReference type="Pfam" id="PF05649">
    <property type="entry name" value="Peptidase_M13_N"/>
    <property type="match status" value="1"/>
</dbReference>
<sequence length="210" mass="24473">MTLAELQEKFPCVAMPLELTEDEEVVVYAVPYLLSMSDLVSNTSKGNSFYILKQFDKLFYKKFKTGTRTVANYILWRFVYNRVSNLDKRFLAKQQEYYGALYGTQSISSRWKTCTVYVNKNMGMAVGALFVKRHFNEKSKETAEEMIKDIKTAFLELLDEVDWMDAETREAARQKAVLMSEKIGFPEYLMDSQALDEEFEGVSNLYFIYI</sequence>
<dbReference type="SUPFAM" id="SSF55486">
    <property type="entry name" value="Metalloproteases ('zincins'), catalytic domain"/>
    <property type="match status" value="1"/>
</dbReference>
<evidence type="ECO:0000313" key="4">
    <source>
        <dbReference type="Proteomes" id="UP001054945"/>
    </source>
</evidence>
<dbReference type="InterPro" id="IPR042089">
    <property type="entry name" value="Peptidase_M13_dom_2"/>
</dbReference>
<dbReference type="Gene3D" id="1.10.1380.10">
    <property type="entry name" value="Neutral endopeptidase , domain2"/>
    <property type="match status" value="1"/>
</dbReference>
<dbReference type="PANTHER" id="PTHR11733:SF133">
    <property type="entry name" value="PHOSPHATE-REGULATING NEUTRAL ENDOPEPTIDASE PHEX"/>
    <property type="match status" value="1"/>
</dbReference>
<evidence type="ECO:0000259" key="2">
    <source>
        <dbReference type="Pfam" id="PF05649"/>
    </source>
</evidence>
<dbReference type="GO" id="GO:0005886">
    <property type="term" value="C:plasma membrane"/>
    <property type="evidence" value="ECO:0007669"/>
    <property type="project" value="TreeGrafter"/>
</dbReference>
<protein>
    <submittedName>
        <fullName evidence="3">Membrane metallo-endopeptidase-like 1</fullName>
    </submittedName>
</protein>
<accession>A0AAV4Y7N9</accession>
<dbReference type="AlphaFoldDB" id="A0AAV4Y7N9"/>
<dbReference type="PROSITE" id="PS51885">
    <property type="entry name" value="NEPRILYSIN"/>
    <property type="match status" value="1"/>
</dbReference>
<dbReference type="Proteomes" id="UP001054945">
    <property type="component" value="Unassembled WGS sequence"/>
</dbReference>
<name>A0AAV4Y7N9_CAEEX</name>
<proteinExistence type="inferred from homology"/>
<comment type="similarity">
    <text evidence="1">Belongs to the peptidase M13 family.</text>
</comment>
<dbReference type="GO" id="GO:0004222">
    <property type="term" value="F:metalloendopeptidase activity"/>
    <property type="evidence" value="ECO:0007669"/>
    <property type="project" value="InterPro"/>
</dbReference>
<feature type="domain" description="Peptidase M13 N-terminal" evidence="2">
    <location>
        <begin position="1"/>
        <end position="186"/>
    </location>
</feature>
<evidence type="ECO:0000256" key="1">
    <source>
        <dbReference type="ARBA" id="ARBA00007357"/>
    </source>
</evidence>
<dbReference type="InterPro" id="IPR008753">
    <property type="entry name" value="Peptidase_M13_N"/>
</dbReference>
<reference evidence="3 4" key="1">
    <citation type="submission" date="2021-06" db="EMBL/GenBank/DDBJ databases">
        <title>Caerostris extrusa draft genome.</title>
        <authorList>
            <person name="Kono N."/>
            <person name="Arakawa K."/>
        </authorList>
    </citation>
    <scope>NUCLEOTIDE SEQUENCE [LARGE SCALE GENOMIC DNA]</scope>
</reference>
<dbReference type="PANTHER" id="PTHR11733">
    <property type="entry name" value="ZINC METALLOPROTEASE FAMILY M13 NEPRILYSIN-RELATED"/>
    <property type="match status" value="1"/>
</dbReference>
<dbReference type="EMBL" id="BPLR01001399">
    <property type="protein sequence ID" value="GIZ02139.1"/>
    <property type="molecule type" value="Genomic_DNA"/>
</dbReference>
<evidence type="ECO:0000313" key="3">
    <source>
        <dbReference type="EMBL" id="GIZ02139.1"/>
    </source>
</evidence>